<dbReference type="AlphaFoldDB" id="A0A8B4U165"/>
<evidence type="ECO:0000313" key="2">
    <source>
        <dbReference type="Proteomes" id="UP000257712"/>
    </source>
</evidence>
<sequence>MDKRGVPGEVTPVALRLPGLSTGYQTVDTVIDLQLFWSGKNSCFYYFRADCAPDISSALCLSWRRCFPGGGALRLVRATKSHSAVAPVSGSATGGFEIANTGSFSQHGE</sequence>
<accession>A0A8B4U165</accession>
<evidence type="ECO:0000313" key="1">
    <source>
        <dbReference type="EMBL" id="SXE00640.1"/>
    </source>
</evidence>
<proteinExistence type="predicted"/>
<comment type="caution">
    <text evidence="1">The sequence shown here is derived from an EMBL/GenBank/DDBJ whole genome shotgun (WGS) entry which is preliminary data.</text>
</comment>
<dbReference type="Proteomes" id="UP000257712">
    <property type="component" value="Unassembled WGS sequence"/>
</dbReference>
<organism evidence="1 2">
    <name type="scientific">Klebsiella quasivariicola</name>
    <dbReference type="NCBI Taxonomy" id="2026240"/>
    <lineage>
        <taxon>Bacteria</taxon>
        <taxon>Pseudomonadati</taxon>
        <taxon>Pseudomonadota</taxon>
        <taxon>Gammaproteobacteria</taxon>
        <taxon>Enterobacterales</taxon>
        <taxon>Enterobacteriaceae</taxon>
        <taxon>Klebsiella/Raoultella group</taxon>
        <taxon>Klebsiella</taxon>
        <taxon>Klebsiella pneumoniae complex</taxon>
    </lineage>
</organism>
<dbReference type="EMBL" id="UJZG01000018">
    <property type="protein sequence ID" value="SXE00640.1"/>
    <property type="molecule type" value="Genomic_DNA"/>
</dbReference>
<reference evidence="1 2" key="1">
    <citation type="submission" date="2018-08" db="EMBL/GenBank/DDBJ databases">
        <authorList>
            <consortium name="Pathogen Informatics"/>
        </authorList>
    </citation>
    <scope>NUCLEOTIDE SEQUENCE [LARGE SCALE GENOMIC DNA]</scope>
    <source>
        <strain evidence="1 2">EuSCAPE_IT371</strain>
    </source>
</reference>
<gene>
    <name evidence="1" type="ORF">SAMEA3538780_04383</name>
</gene>
<name>A0A8B4U165_9ENTR</name>
<dbReference type="RefSeq" id="WP_181942942.1">
    <property type="nucleotide sequence ID" value="NZ_UJZG01000018.1"/>
</dbReference>
<protein>
    <submittedName>
        <fullName evidence="1">Uncharacterized protein</fullName>
    </submittedName>
</protein>